<reference evidence="1" key="1">
    <citation type="submission" date="2020-05" db="EMBL/GenBank/DDBJ databases">
        <authorList>
            <person name="Chiriac C."/>
            <person name="Salcher M."/>
            <person name="Ghai R."/>
            <person name="Kavagutti S V."/>
        </authorList>
    </citation>
    <scope>NUCLEOTIDE SEQUENCE</scope>
</reference>
<sequence>MIALIFGQLQMAQRFGMRNKLFSLFILISITIVGCPKNHESSPSPIVPTDTSYCESACRYLETLPGEDGKLGCLISRPLKMPDGKEVSCTQFCKEEQNAGRNLYPSCWLKVNACSEIESYRLQTNACDI</sequence>
<proteinExistence type="predicted"/>
<protein>
    <submittedName>
        <fullName evidence="1">Uncharacterized protein</fullName>
    </submittedName>
</protein>
<organism evidence="1">
    <name type="scientific">uncultured Caudovirales phage</name>
    <dbReference type="NCBI Taxonomy" id="2100421"/>
    <lineage>
        <taxon>Viruses</taxon>
        <taxon>Duplodnaviria</taxon>
        <taxon>Heunggongvirae</taxon>
        <taxon>Uroviricota</taxon>
        <taxon>Caudoviricetes</taxon>
        <taxon>Peduoviridae</taxon>
        <taxon>Maltschvirus</taxon>
        <taxon>Maltschvirus maltsch</taxon>
    </lineage>
</organism>
<evidence type="ECO:0000313" key="1">
    <source>
        <dbReference type="EMBL" id="CAB4196999.1"/>
    </source>
</evidence>
<accession>A0A6J5RJ15</accession>
<dbReference type="EMBL" id="LR797252">
    <property type="protein sequence ID" value="CAB4196999.1"/>
    <property type="molecule type" value="Genomic_DNA"/>
</dbReference>
<gene>
    <name evidence="1" type="ORF">UFOVP1290_519</name>
</gene>
<name>A0A6J5RJ15_9CAUD</name>